<evidence type="ECO:0000313" key="9">
    <source>
        <dbReference type="EMBL" id="KIX84913.1"/>
    </source>
</evidence>
<dbReference type="InterPro" id="IPR001463">
    <property type="entry name" value="Na/Ala_symport"/>
</dbReference>
<evidence type="ECO:0008006" key="11">
    <source>
        <dbReference type="Google" id="ProtNLM"/>
    </source>
</evidence>
<evidence type="ECO:0000256" key="7">
    <source>
        <dbReference type="ARBA" id="ARBA00023136"/>
    </source>
</evidence>
<organism evidence="9 10">
    <name type="scientific">candidate division TM6 bacterium JCVI TM6SC1</name>
    <dbReference type="NCBI Taxonomy" id="1306947"/>
    <lineage>
        <taxon>Bacteria</taxon>
        <taxon>Candidatus Babelota</taxon>
        <taxon>Vermiphilus</taxon>
    </lineage>
</organism>
<dbReference type="PANTHER" id="PTHR30330">
    <property type="entry name" value="AGSS FAMILY TRANSPORTER, SODIUM-ALANINE"/>
    <property type="match status" value="1"/>
</dbReference>
<keyword evidence="5 8" id="KW-0812">Transmembrane</keyword>
<dbReference type="PANTHER" id="PTHR30330:SF3">
    <property type="entry name" value="TRANSCRIPTIONAL REGULATOR, LRP FAMILY"/>
    <property type="match status" value="1"/>
</dbReference>
<feature type="transmembrane region" description="Helical" evidence="8">
    <location>
        <begin position="244"/>
        <end position="264"/>
    </location>
</feature>
<comment type="similarity">
    <text evidence="2 8">Belongs to the alanine or glycine:cation symporter (AGCS) (TC 2.A.25) family.</text>
</comment>
<feature type="transmembrane region" description="Helical" evidence="8">
    <location>
        <begin position="307"/>
        <end position="330"/>
    </location>
</feature>
<gene>
    <name evidence="9" type="ORF">J120_04925</name>
</gene>
<feature type="transmembrane region" description="Helical" evidence="8">
    <location>
        <begin position="12"/>
        <end position="37"/>
    </location>
</feature>
<evidence type="ECO:0000313" key="10">
    <source>
        <dbReference type="Proteomes" id="UP000032214"/>
    </source>
</evidence>
<dbReference type="GO" id="GO:0005283">
    <property type="term" value="F:amino acid:sodium symporter activity"/>
    <property type="evidence" value="ECO:0007669"/>
    <property type="project" value="InterPro"/>
</dbReference>
<dbReference type="GO" id="GO:0005886">
    <property type="term" value="C:plasma membrane"/>
    <property type="evidence" value="ECO:0007669"/>
    <property type="project" value="UniProtKB-SubCell"/>
</dbReference>
<dbReference type="STRING" id="1306947.J120_04925"/>
<reference evidence="9 10" key="1">
    <citation type="journal article" date="2013" name="Proc. Natl. Acad. Sci. U.S.A.">
        <title>Candidate phylum TM6 genome recovered from a hospital sink biofilm provides genomic insights into this uncultivated phylum.</title>
        <authorList>
            <person name="McLean J.S."/>
            <person name="Lombardo M.J."/>
            <person name="Badger J.H."/>
            <person name="Edlund A."/>
            <person name="Novotny M."/>
            <person name="Yee-Greenbaum J."/>
            <person name="Vyahhi N."/>
            <person name="Hall A.P."/>
            <person name="Yang Y."/>
            <person name="Dupont C.L."/>
            <person name="Ziegler M.G."/>
            <person name="Chitsaz H."/>
            <person name="Allen A.E."/>
            <person name="Yooseph S."/>
            <person name="Tesler G."/>
            <person name="Pevzner P.A."/>
            <person name="Friedman R.M."/>
            <person name="Nealson K.H."/>
            <person name="Venter J.C."/>
            <person name="Lasken R.S."/>
        </authorList>
    </citation>
    <scope>NUCLEOTIDE SEQUENCE [LARGE SCALE GENOMIC DNA]</scope>
    <source>
        <strain evidence="9 10">TM6SC1</strain>
    </source>
</reference>
<feature type="transmembrane region" description="Helical" evidence="8">
    <location>
        <begin position="385"/>
        <end position="406"/>
    </location>
</feature>
<evidence type="ECO:0000256" key="4">
    <source>
        <dbReference type="ARBA" id="ARBA00022475"/>
    </source>
</evidence>
<dbReference type="AlphaFoldDB" id="A0A0D2JKI6"/>
<dbReference type="NCBIfam" id="TIGR00835">
    <property type="entry name" value="agcS"/>
    <property type="match status" value="1"/>
</dbReference>
<evidence type="ECO:0000256" key="2">
    <source>
        <dbReference type="ARBA" id="ARBA00009261"/>
    </source>
</evidence>
<feature type="transmembrane region" description="Helical" evidence="8">
    <location>
        <begin position="220"/>
        <end position="238"/>
    </location>
</feature>
<dbReference type="PRINTS" id="PR00175">
    <property type="entry name" value="NAALASMPORT"/>
</dbReference>
<evidence type="ECO:0000256" key="1">
    <source>
        <dbReference type="ARBA" id="ARBA00004651"/>
    </source>
</evidence>
<feature type="transmembrane region" description="Helical" evidence="8">
    <location>
        <begin position="350"/>
        <end position="373"/>
    </location>
</feature>
<comment type="subcellular location">
    <subcellularLocation>
        <location evidence="1 8">Cell membrane</location>
        <topology evidence="1 8">Multi-pass membrane protein</topology>
    </subcellularLocation>
</comment>
<proteinExistence type="inferred from homology"/>
<feature type="transmembrane region" description="Helical" evidence="8">
    <location>
        <begin position="418"/>
        <end position="442"/>
    </location>
</feature>
<feature type="transmembrane region" description="Helical" evidence="8">
    <location>
        <begin position="99"/>
        <end position="125"/>
    </location>
</feature>
<keyword evidence="8" id="KW-0769">Symport</keyword>
<keyword evidence="7 8" id="KW-0472">Membrane</keyword>
<keyword evidence="6 8" id="KW-1133">Transmembrane helix</keyword>
<dbReference type="Pfam" id="PF01235">
    <property type="entry name" value="Na_Ala_symp"/>
    <property type="match status" value="1"/>
</dbReference>
<evidence type="ECO:0000256" key="3">
    <source>
        <dbReference type="ARBA" id="ARBA00022448"/>
    </source>
</evidence>
<dbReference type="EMBL" id="ARQD01000005">
    <property type="protein sequence ID" value="KIX84913.1"/>
    <property type="molecule type" value="Genomic_DNA"/>
</dbReference>
<keyword evidence="10" id="KW-1185">Reference proteome</keyword>
<feature type="transmembrane region" description="Helical" evidence="8">
    <location>
        <begin position="184"/>
        <end position="208"/>
    </location>
</feature>
<keyword evidence="3 8" id="KW-0813">Transport</keyword>
<name>A0A0D2JKI6_9BACT</name>
<protein>
    <recommendedName>
        <fullName evidence="11">Sodium:alanine symporter family protein</fullName>
    </recommendedName>
</protein>
<evidence type="ECO:0000256" key="6">
    <source>
        <dbReference type="ARBA" id="ARBA00022989"/>
    </source>
</evidence>
<comment type="caution">
    <text evidence="9">The sequence shown here is derived from an EMBL/GenBank/DDBJ whole genome shotgun (WGS) entry which is preliminary data.</text>
</comment>
<accession>A0A0D2JKI6</accession>
<keyword evidence="4 8" id="KW-1003">Cell membrane</keyword>
<dbReference type="eggNOG" id="COG1115">
    <property type="taxonomic scope" value="Bacteria"/>
</dbReference>
<sequence length="447" mass="48117">MELQMLLERINLYVFGWPLLIFVIAVGLICTLATRLIQIRYFSAMWKYTFGKSEAQSTSHAASDMTPLQAFINTLSTNLGNGSIAGMATALYSGGPGSAIWVVIIGLILMAVRYAEVFLSTYSAAHATHTNVRIGGPMLYLRRIPGGVYIAQLYALLCLIFGLIGGNAIQTNSISLSLNSTWAVPLWVCACLVFVFMLYVMFGGAARVVKVSDKLVPVKVILFFVSTFIVLAYHYQAIVPALKLMIHAAFSSRAVLGGIIGFSVQQAMRFGIFRSIMATESGLGTAAILFGSTGSTRPVKDGVMSMLSTFISTIVCFIVALCIVVSGVWNSGLTSTPLTIAAFNTVFGEWGGWLVSFLSVTFGAGVLVSYGYITREAWLSVTGGRGALLFTILYCVVAFLGALVKVDVVWASVDLVNAAMLIINLLGIVYLLPLIISQLGLFERKTN</sequence>
<feature type="transmembrane region" description="Helical" evidence="8">
    <location>
        <begin position="146"/>
        <end position="164"/>
    </location>
</feature>
<dbReference type="Proteomes" id="UP000032214">
    <property type="component" value="Unassembled WGS sequence"/>
</dbReference>
<evidence type="ECO:0000256" key="8">
    <source>
        <dbReference type="RuleBase" id="RU363064"/>
    </source>
</evidence>
<evidence type="ECO:0000256" key="5">
    <source>
        <dbReference type="ARBA" id="ARBA00022692"/>
    </source>
</evidence>